<dbReference type="EMBL" id="RCYR01000017">
    <property type="protein sequence ID" value="RYS79140.1"/>
    <property type="molecule type" value="Genomic_DNA"/>
</dbReference>
<proteinExistence type="predicted"/>
<reference evidence="1 2" key="1">
    <citation type="journal article" date="2019" name="Science, e1252229">
        <title>Invertible promoters mediate bacterial phase variation, antibiotic resistance, and host adaptation in the gut.</title>
        <authorList>
            <person name="Jiang X."/>
            <person name="Hall A.B."/>
            <person name="Arthur T.D."/>
            <person name="Plichta D.R."/>
            <person name="Covington C.T."/>
            <person name="Poyet M."/>
            <person name="Crothers J."/>
            <person name="Moses P.L."/>
            <person name="Tolonen A.C."/>
            <person name="Vlamakis H."/>
            <person name="Alm E.J."/>
            <person name="Xavier R.J."/>
        </authorList>
    </citation>
    <scope>NUCLEOTIDE SEQUENCE [LARGE SCALE GENOMIC DNA]</scope>
    <source>
        <strain evidence="2">aa_0143</strain>
    </source>
</reference>
<accession>A0A414U2J9</accession>
<dbReference type="AlphaFoldDB" id="A0A414U2J9"/>
<organism evidence="1 2">
    <name type="scientific">[Ruminococcus] torques</name>
    <dbReference type="NCBI Taxonomy" id="33039"/>
    <lineage>
        <taxon>Bacteria</taxon>
        <taxon>Bacillati</taxon>
        <taxon>Bacillota</taxon>
        <taxon>Clostridia</taxon>
        <taxon>Lachnospirales</taxon>
        <taxon>Lachnospiraceae</taxon>
        <taxon>Mediterraneibacter</taxon>
    </lineage>
</organism>
<gene>
    <name evidence="1" type="ORF">EAI93_09270</name>
</gene>
<comment type="caution">
    <text evidence="1">The sequence shown here is derived from an EMBL/GenBank/DDBJ whole genome shotgun (WGS) entry which is preliminary data.</text>
</comment>
<evidence type="ECO:0000313" key="1">
    <source>
        <dbReference type="EMBL" id="RYS79140.1"/>
    </source>
</evidence>
<sequence length="62" mass="7627">MEKREIYLQAAQKNSCRKIIYRQEKNFIFFSCLLDREQFNSHFSLDCVPKLCHFILRLFPRL</sequence>
<dbReference type="Proteomes" id="UP000292665">
    <property type="component" value="Unassembled WGS sequence"/>
</dbReference>
<evidence type="ECO:0000313" key="2">
    <source>
        <dbReference type="Proteomes" id="UP000292665"/>
    </source>
</evidence>
<protein>
    <submittedName>
        <fullName evidence="1">Uncharacterized protein</fullName>
    </submittedName>
</protein>
<name>A0A414U2J9_9FIRM</name>